<dbReference type="Pfam" id="PF16353">
    <property type="entry name" value="LacZ_4"/>
    <property type="match status" value="1"/>
</dbReference>
<dbReference type="InterPro" id="IPR006102">
    <property type="entry name" value="Ig-like_GH2"/>
</dbReference>
<feature type="domain" description="Glycosyl hydrolases family 2 sugar binding" evidence="13">
    <location>
        <begin position="47"/>
        <end position="203"/>
    </location>
</feature>
<keyword evidence="7" id="KW-0106">Calcium</keyword>
<reference evidence="16 17" key="1">
    <citation type="submission" date="2018-04" db="EMBL/GenBank/DDBJ databases">
        <title>Genomic Encyclopedia of Archaeal and Bacterial Type Strains, Phase II (KMG-II): from individual species to whole genera.</title>
        <authorList>
            <person name="Goeker M."/>
        </authorList>
    </citation>
    <scope>NUCLEOTIDE SEQUENCE [LARGE SCALE GENOMIC DNA]</scope>
    <source>
        <strain evidence="16 17">DSM 26809</strain>
    </source>
</reference>
<dbReference type="InterPro" id="IPR013783">
    <property type="entry name" value="Ig-like_fold"/>
</dbReference>
<dbReference type="GO" id="GO:0004565">
    <property type="term" value="F:beta-galactosidase activity"/>
    <property type="evidence" value="ECO:0007669"/>
    <property type="project" value="UniProtKB-EC"/>
</dbReference>
<accession>A0A2T5JFG9</accession>
<dbReference type="GO" id="GO:0005990">
    <property type="term" value="P:lactose catabolic process"/>
    <property type="evidence" value="ECO:0007669"/>
    <property type="project" value="TreeGrafter"/>
</dbReference>
<comment type="catalytic activity">
    <reaction evidence="1 10">
        <text>Hydrolysis of terminal non-reducing beta-D-galactose residues in beta-D-galactosides.</text>
        <dbReference type="EC" id="3.2.1.23"/>
    </reaction>
</comment>
<dbReference type="InterPro" id="IPR011013">
    <property type="entry name" value="Gal_mutarotase_sf_dom"/>
</dbReference>
<feature type="domain" description="Glycoside hydrolase family 2 catalytic" evidence="12">
    <location>
        <begin position="320"/>
        <end position="606"/>
    </location>
</feature>
<comment type="caution">
    <text evidence="16">The sequence shown here is derived from an EMBL/GenBank/DDBJ whole genome shotgun (WGS) entry which is preliminary data.</text>
</comment>
<feature type="domain" description="Beta galactosidase small chain/" evidence="14">
    <location>
        <begin position="734"/>
        <end position="924"/>
    </location>
</feature>
<dbReference type="SUPFAM" id="SSF49303">
    <property type="entry name" value="beta-Galactosidase/glucuronidase domain"/>
    <property type="match status" value="2"/>
</dbReference>
<dbReference type="InterPro" id="IPR023232">
    <property type="entry name" value="Glyco_hydro_2_AS"/>
</dbReference>
<evidence type="ECO:0000259" key="11">
    <source>
        <dbReference type="Pfam" id="PF00703"/>
    </source>
</evidence>
<protein>
    <recommendedName>
        <fullName evidence="5 10">Beta-galactosidase</fullName>
        <ecNumber evidence="5 10">3.2.1.23</ecNumber>
    </recommendedName>
    <alternativeName>
        <fullName evidence="9 10">Lactase</fullName>
    </alternativeName>
</protein>
<feature type="domain" description="Glycoside hydrolase family 2 immunoglobulin-like beta-sandwich" evidence="11">
    <location>
        <begin position="205"/>
        <end position="315"/>
    </location>
</feature>
<proteinExistence type="inferred from homology"/>
<keyword evidence="17" id="KW-1185">Reference proteome</keyword>
<dbReference type="Pfam" id="PF00703">
    <property type="entry name" value="Glyco_hydro_2"/>
    <property type="match status" value="1"/>
</dbReference>
<evidence type="ECO:0000259" key="12">
    <source>
        <dbReference type="Pfam" id="PF02836"/>
    </source>
</evidence>
<evidence type="ECO:0000256" key="10">
    <source>
        <dbReference type="RuleBase" id="RU361154"/>
    </source>
</evidence>
<dbReference type="PANTHER" id="PTHR46323">
    <property type="entry name" value="BETA-GALACTOSIDASE"/>
    <property type="match status" value="1"/>
</dbReference>
<evidence type="ECO:0000256" key="1">
    <source>
        <dbReference type="ARBA" id="ARBA00001412"/>
    </source>
</evidence>
<dbReference type="InterPro" id="IPR050347">
    <property type="entry name" value="Bact_Beta-galactosidase"/>
</dbReference>
<feature type="domain" description="Beta-galactosidase" evidence="15">
    <location>
        <begin position="623"/>
        <end position="698"/>
    </location>
</feature>
<dbReference type="Proteomes" id="UP000244168">
    <property type="component" value="Unassembled WGS sequence"/>
</dbReference>
<evidence type="ECO:0000256" key="6">
    <source>
        <dbReference type="ARBA" id="ARBA00022801"/>
    </source>
</evidence>
<organism evidence="16 17">
    <name type="scientific">Mucilaginibacter yixingensis</name>
    <dbReference type="NCBI Taxonomy" id="1295612"/>
    <lineage>
        <taxon>Bacteria</taxon>
        <taxon>Pseudomonadati</taxon>
        <taxon>Bacteroidota</taxon>
        <taxon>Sphingobacteriia</taxon>
        <taxon>Sphingobacteriales</taxon>
        <taxon>Sphingobacteriaceae</taxon>
        <taxon>Mucilaginibacter</taxon>
    </lineage>
</organism>
<dbReference type="SUPFAM" id="SSF49785">
    <property type="entry name" value="Galactose-binding domain-like"/>
    <property type="match status" value="1"/>
</dbReference>
<evidence type="ECO:0000259" key="13">
    <source>
        <dbReference type="Pfam" id="PF02837"/>
    </source>
</evidence>
<dbReference type="OrthoDB" id="9801077at2"/>
<dbReference type="GO" id="GO:0009341">
    <property type="term" value="C:beta-galactosidase complex"/>
    <property type="evidence" value="ECO:0007669"/>
    <property type="project" value="InterPro"/>
</dbReference>
<dbReference type="Pfam" id="PF02836">
    <property type="entry name" value="Glyco_hydro_2_C"/>
    <property type="match status" value="1"/>
</dbReference>
<evidence type="ECO:0000259" key="14">
    <source>
        <dbReference type="Pfam" id="PF02929"/>
    </source>
</evidence>
<evidence type="ECO:0000256" key="7">
    <source>
        <dbReference type="ARBA" id="ARBA00022837"/>
    </source>
</evidence>
<evidence type="ECO:0000256" key="2">
    <source>
        <dbReference type="ARBA" id="ARBA00001913"/>
    </source>
</evidence>
<comment type="cofactor">
    <cofactor evidence="2">
        <name>Ca(2+)</name>
        <dbReference type="ChEBI" id="CHEBI:29108"/>
    </cofactor>
</comment>
<keyword evidence="8 10" id="KW-0326">Glycosidase</keyword>
<comment type="subunit">
    <text evidence="4">Monomer.</text>
</comment>
<keyword evidence="6 10" id="KW-0378">Hydrolase</keyword>
<evidence type="ECO:0000256" key="5">
    <source>
        <dbReference type="ARBA" id="ARBA00012756"/>
    </source>
</evidence>
<evidence type="ECO:0000256" key="3">
    <source>
        <dbReference type="ARBA" id="ARBA00007401"/>
    </source>
</evidence>
<dbReference type="EMBL" id="QAOQ01000001">
    <property type="protein sequence ID" value="PTR01178.1"/>
    <property type="molecule type" value="Genomic_DNA"/>
</dbReference>
<dbReference type="InterPro" id="IPR006103">
    <property type="entry name" value="Glyco_hydro_2_cat"/>
</dbReference>
<evidence type="ECO:0000259" key="15">
    <source>
        <dbReference type="Pfam" id="PF16353"/>
    </source>
</evidence>
<evidence type="ECO:0000256" key="4">
    <source>
        <dbReference type="ARBA" id="ARBA00011245"/>
    </source>
</evidence>
<evidence type="ECO:0000313" key="16">
    <source>
        <dbReference type="EMBL" id="PTR01178.1"/>
    </source>
</evidence>
<dbReference type="PANTHER" id="PTHR46323:SF2">
    <property type="entry name" value="BETA-GALACTOSIDASE"/>
    <property type="match status" value="1"/>
</dbReference>
<dbReference type="GO" id="GO:0030246">
    <property type="term" value="F:carbohydrate binding"/>
    <property type="evidence" value="ECO:0007669"/>
    <property type="project" value="InterPro"/>
</dbReference>
<dbReference type="Pfam" id="PF02837">
    <property type="entry name" value="Glyco_hydro_2_N"/>
    <property type="match status" value="1"/>
</dbReference>
<dbReference type="InterPro" id="IPR004199">
    <property type="entry name" value="B-gal_small/dom_5"/>
</dbReference>
<comment type="similarity">
    <text evidence="3 10">Belongs to the glycosyl hydrolase 2 family.</text>
</comment>
<dbReference type="PRINTS" id="PR00132">
    <property type="entry name" value="GLHYDRLASE2"/>
</dbReference>
<dbReference type="AlphaFoldDB" id="A0A2T5JFG9"/>
<dbReference type="SUPFAM" id="SSF74650">
    <property type="entry name" value="Galactose mutarotase-like"/>
    <property type="match status" value="1"/>
</dbReference>
<dbReference type="InterPro" id="IPR023230">
    <property type="entry name" value="Glyco_hydro_2_CS"/>
</dbReference>
<dbReference type="PROSITE" id="PS00608">
    <property type="entry name" value="GLYCOSYL_HYDROL_F2_2"/>
    <property type="match status" value="1"/>
</dbReference>
<dbReference type="InterPro" id="IPR008979">
    <property type="entry name" value="Galactose-bd-like_sf"/>
</dbReference>
<dbReference type="Pfam" id="PF02929">
    <property type="entry name" value="Bgal_small_N"/>
    <property type="match status" value="1"/>
</dbReference>
<dbReference type="Gene3D" id="3.20.20.80">
    <property type="entry name" value="Glycosidases"/>
    <property type="match status" value="1"/>
</dbReference>
<evidence type="ECO:0000256" key="9">
    <source>
        <dbReference type="ARBA" id="ARBA00032230"/>
    </source>
</evidence>
<sequence>MTTIIKKKTTMLKTVGIFSILLSLLMSSNITNAQVLIPSKGTEKIISLNGIWKFKYIASSNIGNDSLFFDPKTDVSHWAGIKTPGHWELQGFAEPFYGNELKEGTGLYRTAFAVPSAWNGRPIYIAFDGVQYGYTLWVNGKYAGSFASSFNRQTFDISRFVEAGKSATLAVRVTTRSKGWEFDTNDCWSLSGIIRDVNLFSLPKTHIKDLTVQTNVGKTDATLSVSALIEKVTGNAYPANINVSAKLIDPDGKLVKTFALTKGISGNDTSVFAQHIKLQAPKLWTAETPDLYTLHIELKSSNAVLQQYDQKVGIREVTWNDGVLKLNGHPIKLRGVDHHDLSPVNGRAITEAEMKLDLKLIQEANINFIRTSHYPPQPRLIELCDSLGIYVMEEVPFGYGDEHLNDVAYLPILKHRARATVWRDKNHPSIIVWSVGNENPLTKMCLETGEYVKELDPTRPHCFPQRGSTFKDISKKPIPESVDILTPHYTTPSDLREYSNKFDRPMIVTEYAHALGLDFDKVESLWEIMYANPKLAGGAVWCFFDQGLLRKSTQKTIPGTFTTSVWKDAVTVYDNHGNQGADGLVYANRIPQVDYWQVRKVYTPVKPIDDTLRVLPGKQTVQLHIINRYDFTNLSKIAGKWTLYADTTALQTGGLTMACAPHDTLTASIALNIPQNLNASYFYLKVQFADKHNYTFYEKVYPVFIRNQVNVIAQKLASASSKPVLANNTISFGSFRLGLNSQTGLIQLTDTQGSTLIAEGPYSRVGRKVTMSELATDKKSLPDNYPTGNPHLLTNPVAKIESMANDQIVVHYTYERQDHKGQFIDGTITYDISDSGRIDVHYNFIPKDAKGIALEAGLSFLIPASFTEFHWAGKGLYPAFPGKDRLDEFGLYHLNSRDINYQGNREDVDVAVLSNSDGKGIAIIADKANIAVENTAQGIVISHNAYVSGRYNKGNEPEKRVNFENLKKIAGNFSIVPLNGNWPETLRKLFGSPTQVVTPFKPFYNSYDQ</sequence>
<dbReference type="RefSeq" id="WP_107826593.1">
    <property type="nucleotide sequence ID" value="NZ_CP160205.1"/>
</dbReference>
<dbReference type="InterPro" id="IPR036156">
    <property type="entry name" value="Beta-gal/glucu_dom_sf"/>
</dbReference>
<dbReference type="SUPFAM" id="SSF51445">
    <property type="entry name" value="(Trans)glycosidases"/>
    <property type="match status" value="1"/>
</dbReference>
<dbReference type="Gene3D" id="2.70.98.10">
    <property type="match status" value="1"/>
</dbReference>
<dbReference type="InterPro" id="IPR032312">
    <property type="entry name" value="LacZ_4"/>
</dbReference>
<dbReference type="PROSITE" id="PS00719">
    <property type="entry name" value="GLYCOSYL_HYDROL_F2_1"/>
    <property type="match status" value="1"/>
</dbReference>
<evidence type="ECO:0000256" key="8">
    <source>
        <dbReference type="ARBA" id="ARBA00023295"/>
    </source>
</evidence>
<dbReference type="Gene3D" id="2.60.120.260">
    <property type="entry name" value="Galactose-binding domain-like"/>
    <property type="match status" value="1"/>
</dbReference>
<dbReference type="InterPro" id="IPR014718">
    <property type="entry name" value="GH-type_carb-bd"/>
</dbReference>
<dbReference type="InterPro" id="IPR006104">
    <property type="entry name" value="Glyco_hydro_2_N"/>
</dbReference>
<dbReference type="InterPro" id="IPR006101">
    <property type="entry name" value="Glyco_hydro_2"/>
</dbReference>
<evidence type="ECO:0000313" key="17">
    <source>
        <dbReference type="Proteomes" id="UP000244168"/>
    </source>
</evidence>
<dbReference type="InterPro" id="IPR017853">
    <property type="entry name" value="GH"/>
</dbReference>
<dbReference type="Gene3D" id="2.60.40.10">
    <property type="entry name" value="Immunoglobulins"/>
    <property type="match status" value="2"/>
</dbReference>
<dbReference type="EC" id="3.2.1.23" evidence="5 10"/>
<name>A0A2T5JFG9_9SPHI</name>
<gene>
    <name evidence="16" type="ORF">C8P68_101411</name>
</gene>